<comment type="caution">
    <text evidence="3">The sequence shown here is derived from an EMBL/GenBank/DDBJ whole genome shotgun (WGS) entry which is preliminary data.</text>
</comment>
<keyword evidence="1" id="KW-0175">Coiled coil</keyword>
<evidence type="ECO:0000313" key="3">
    <source>
        <dbReference type="EMBL" id="ORY57929.1"/>
    </source>
</evidence>
<evidence type="ECO:0000256" key="1">
    <source>
        <dbReference type="SAM" id="Coils"/>
    </source>
</evidence>
<evidence type="ECO:0000256" key="2">
    <source>
        <dbReference type="SAM" id="MobiDB-lite"/>
    </source>
</evidence>
<sequence>MSTFTNTNECNNIETFDTSNPNLSKKRKLMMHSEDEYLDLFKRCKQLADLNARLSEKLRSTADEANSYREVNKSLCKRISTFENSEQAMISQLQNEKKNKEKVNKGKKPEDSNETNDDADIIITYTNNNNMDKELKNLKYEIENKYTKLSNNLVNYKYNFKRSKFYLETQNIIEKYPYLNDSLRKTKDELTNKINNLELHMSQKIRSQEIKINNLNRTTQILQNELEAIRRGLGDLPTYEESQTNQTQTIYTDNNSHDAFEYAIELD</sequence>
<feature type="region of interest" description="Disordered" evidence="2">
    <location>
        <begin position="94"/>
        <end position="116"/>
    </location>
</feature>
<dbReference type="Proteomes" id="UP000193920">
    <property type="component" value="Unassembled WGS sequence"/>
</dbReference>
<feature type="compositionally biased region" description="Basic and acidic residues" evidence="2">
    <location>
        <begin position="95"/>
        <end position="111"/>
    </location>
</feature>
<dbReference type="AlphaFoldDB" id="A0A1Y2DF98"/>
<reference evidence="3 4" key="1">
    <citation type="submission" date="2016-08" db="EMBL/GenBank/DDBJ databases">
        <title>A Parts List for Fungal Cellulosomes Revealed by Comparative Genomics.</title>
        <authorList>
            <consortium name="DOE Joint Genome Institute"/>
            <person name="Haitjema C.H."/>
            <person name="Gilmore S.P."/>
            <person name="Henske J.K."/>
            <person name="Solomon K.V."/>
            <person name="De Groot R."/>
            <person name="Kuo A."/>
            <person name="Mondo S.J."/>
            <person name="Salamov A.A."/>
            <person name="Labutti K."/>
            <person name="Zhao Z."/>
            <person name="Chiniquy J."/>
            <person name="Barry K."/>
            <person name="Brewer H.M."/>
            <person name="Purvine S.O."/>
            <person name="Wright A.T."/>
            <person name="Boxma B."/>
            <person name="Van Alen T."/>
            <person name="Hackstein J.H."/>
            <person name="Baker S.E."/>
            <person name="Grigoriev I.V."/>
            <person name="O'Malley M.A."/>
        </authorList>
    </citation>
    <scope>NUCLEOTIDE SEQUENCE [LARGE SCALE GENOMIC DNA]</scope>
    <source>
        <strain evidence="3 4">G1</strain>
    </source>
</reference>
<organism evidence="3 4">
    <name type="scientific">Neocallimastix californiae</name>
    <dbReference type="NCBI Taxonomy" id="1754190"/>
    <lineage>
        <taxon>Eukaryota</taxon>
        <taxon>Fungi</taxon>
        <taxon>Fungi incertae sedis</taxon>
        <taxon>Chytridiomycota</taxon>
        <taxon>Chytridiomycota incertae sedis</taxon>
        <taxon>Neocallimastigomycetes</taxon>
        <taxon>Neocallimastigales</taxon>
        <taxon>Neocallimastigaceae</taxon>
        <taxon>Neocallimastix</taxon>
    </lineage>
</organism>
<gene>
    <name evidence="3" type="ORF">LY90DRAFT_506325</name>
</gene>
<dbReference type="EMBL" id="MCOG01000068">
    <property type="protein sequence ID" value="ORY57929.1"/>
    <property type="molecule type" value="Genomic_DNA"/>
</dbReference>
<proteinExistence type="predicted"/>
<feature type="coiled-coil region" evidence="1">
    <location>
        <begin position="180"/>
        <end position="232"/>
    </location>
</feature>
<accession>A0A1Y2DF98</accession>
<protein>
    <submittedName>
        <fullName evidence="3">Uncharacterized protein</fullName>
    </submittedName>
</protein>
<name>A0A1Y2DF98_9FUNG</name>
<evidence type="ECO:0000313" key="4">
    <source>
        <dbReference type="Proteomes" id="UP000193920"/>
    </source>
</evidence>
<keyword evidence="4" id="KW-1185">Reference proteome</keyword>